<evidence type="ECO:0000313" key="3">
    <source>
        <dbReference type="Proteomes" id="UP001362999"/>
    </source>
</evidence>
<evidence type="ECO:0000313" key="2">
    <source>
        <dbReference type="EMBL" id="KAK7021713.1"/>
    </source>
</evidence>
<evidence type="ECO:0000256" key="1">
    <source>
        <dbReference type="SAM" id="MobiDB-lite"/>
    </source>
</evidence>
<comment type="caution">
    <text evidence="2">The sequence shown here is derived from an EMBL/GenBank/DDBJ whole genome shotgun (WGS) entry which is preliminary data.</text>
</comment>
<protein>
    <submittedName>
        <fullName evidence="2">Uncharacterized protein</fullName>
    </submittedName>
</protein>
<reference evidence="2 3" key="1">
    <citation type="journal article" date="2024" name="J Genomics">
        <title>Draft genome sequencing and assembly of Favolaschia claudopus CIRM-BRFM 2984 isolated from oak limbs.</title>
        <authorList>
            <person name="Navarro D."/>
            <person name="Drula E."/>
            <person name="Chaduli D."/>
            <person name="Cazenave R."/>
            <person name="Ahrendt S."/>
            <person name="Wang J."/>
            <person name="Lipzen A."/>
            <person name="Daum C."/>
            <person name="Barry K."/>
            <person name="Grigoriev I.V."/>
            <person name="Favel A."/>
            <person name="Rosso M.N."/>
            <person name="Martin F."/>
        </authorList>
    </citation>
    <scope>NUCLEOTIDE SEQUENCE [LARGE SCALE GENOMIC DNA]</scope>
    <source>
        <strain evidence="2 3">CIRM-BRFM 2984</strain>
    </source>
</reference>
<feature type="compositionally biased region" description="Basic and acidic residues" evidence="1">
    <location>
        <begin position="101"/>
        <end position="112"/>
    </location>
</feature>
<dbReference type="AlphaFoldDB" id="A0AAW0B6L6"/>
<proteinExistence type="predicted"/>
<feature type="region of interest" description="Disordered" evidence="1">
    <location>
        <begin position="101"/>
        <end position="123"/>
    </location>
</feature>
<keyword evidence="3" id="KW-1185">Reference proteome</keyword>
<dbReference type="EMBL" id="JAWWNJ010000038">
    <property type="protein sequence ID" value="KAK7021713.1"/>
    <property type="molecule type" value="Genomic_DNA"/>
</dbReference>
<dbReference type="Proteomes" id="UP001362999">
    <property type="component" value="Unassembled WGS sequence"/>
</dbReference>
<gene>
    <name evidence="2" type="ORF">R3P38DRAFT_2780903</name>
</gene>
<sequence length="307" mass="34766">MGSFLRDRLIYTGASLAIRGSLAQLLVATTMKGTSKLDSSRWEHKHIPVMGSESALRIMVVFKHPQDDDRTVPGIVELLSMTGEACVNEIKPFSLDKEVDVKPEPEDVKPDVSSKISQETQDRNSQMDQYLITFLSSLRPALLDRRATSDRNSQMDQYLITFLSSLRPALLDRRATSDRNSQMDQYLITFLSSLRPALLDRRATSDRPKKEHTVPRYLKNTYKVMPDTAPAELRGRHIFDSNWQKVVARSASWYDQAVKAHAFLSTRRTEADIELYLKDEKATPVGVKSLVVAVNNKSWTKVDALPI</sequence>
<accession>A0AAW0B6L6</accession>
<name>A0AAW0B6L6_9AGAR</name>
<feature type="compositionally biased region" description="Polar residues" evidence="1">
    <location>
        <begin position="114"/>
        <end position="123"/>
    </location>
</feature>
<organism evidence="2 3">
    <name type="scientific">Favolaschia claudopus</name>
    <dbReference type="NCBI Taxonomy" id="2862362"/>
    <lineage>
        <taxon>Eukaryota</taxon>
        <taxon>Fungi</taxon>
        <taxon>Dikarya</taxon>
        <taxon>Basidiomycota</taxon>
        <taxon>Agaricomycotina</taxon>
        <taxon>Agaricomycetes</taxon>
        <taxon>Agaricomycetidae</taxon>
        <taxon>Agaricales</taxon>
        <taxon>Marasmiineae</taxon>
        <taxon>Mycenaceae</taxon>
        <taxon>Favolaschia</taxon>
    </lineage>
</organism>